<keyword evidence="7" id="KW-0460">Magnesium</keyword>
<dbReference type="PANTHER" id="PTHR20941:SF1">
    <property type="entry name" value="FOLIC ACID SYNTHESIS PROTEIN FOL1"/>
    <property type="match status" value="1"/>
</dbReference>
<dbReference type="InterPro" id="IPR006390">
    <property type="entry name" value="DHP_synth_dom"/>
</dbReference>
<dbReference type="InterPro" id="IPR045031">
    <property type="entry name" value="DHP_synth-like"/>
</dbReference>
<evidence type="ECO:0000313" key="11">
    <source>
        <dbReference type="Proteomes" id="UP000727490"/>
    </source>
</evidence>
<keyword evidence="8" id="KW-0289">Folate biosynthesis</keyword>
<evidence type="ECO:0000256" key="3">
    <source>
        <dbReference type="ARBA" id="ARBA00004763"/>
    </source>
</evidence>
<feature type="domain" description="Pterin-binding" evidence="9">
    <location>
        <begin position="34"/>
        <end position="287"/>
    </location>
</feature>
<comment type="pathway">
    <text evidence="3">Cofactor biosynthesis; tetrahydrofolate biosynthesis; 7,8-dihydrofolate from 2-amino-4-hydroxy-6-hydroxymethyl-7,8-dihydropteridine diphosphate and 4-aminobenzoate: step 1/2.</text>
</comment>
<comment type="caution">
    <text evidence="10">The sequence shown here is derived from an EMBL/GenBank/DDBJ whole genome shotgun (WGS) entry which is preliminary data.</text>
</comment>
<dbReference type="EC" id="2.5.1.15" evidence="4"/>
<dbReference type="GO" id="GO:0046872">
    <property type="term" value="F:metal ion binding"/>
    <property type="evidence" value="ECO:0007669"/>
    <property type="project" value="UniProtKB-KW"/>
</dbReference>
<keyword evidence="6" id="KW-0479">Metal-binding</keyword>
<dbReference type="PANTHER" id="PTHR20941">
    <property type="entry name" value="FOLATE SYNTHESIS PROTEINS"/>
    <property type="match status" value="1"/>
</dbReference>
<dbReference type="CDD" id="cd00739">
    <property type="entry name" value="DHPS"/>
    <property type="match status" value="1"/>
</dbReference>
<dbReference type="RefSeq" id="WP_219286091.1">
    <property type="nucleotide sequence ID" value="NZ_RPHB01000001.1"/>
</dbReference>
<dbReference type="PROSITE" id="PS50972">
    <property type="entry name" value="PTERIN_BINDING"/>
    <property type="match status" value="1"/>
</dbReference>
<dbReference type="AlphaFoldDB" id="A0A951IUE1"/>
<dbReference type="GO" id="GO:0046656">
    <property type="term" value="P:folic acid biosynthetic process"/>
    <property type="evidence" value="ECO:0007669"/>
    <property type="project" value="UniProtKB-KW"/>
</dbReference>
<evidence type="ECO:0000256" key="1">
    <source>
        <dbReference type="ARBA" id="ARBA00000012"/>
    </source>
</evidence>
<comment type="catalytic activity">
    <reaction evidence="1">
        <text>(7,8-dihydropterin-6-yl)methyl diphosphate + 4-aminobenzoate = 7,8-dihydropteroate + diphosphate</text>
        <dbReference type="Rhea" id="RHEA:19949"/>
        <dbReference type="ChEBI" id="CHEBI:17836"/>
        <dbReference type="ChEBI" id="CHEBI:17839"/>
        <dbReference type="ChEBI" id="CHEBI:33019"/>
        <dbReference type="ChEBI" id="CHEBI:72950"/>
        <dbReference type="EC" id="2.5.1.15"/>
    </reaction>
</comment>
<dbReference type="InterPro" id="IPR000489">
    <property type="entry name" value="Pterin-binding_dom"/>
</dbReference>
<dbReference type="Pfam" id="PF00809">
    <property type="entry name" value="Pterin_bind"/>
    <property type="match status" value="1"/>
</dbReference>
<comment type="cofactor">
    <cofactor evidence="2">
        <name>Mg(2+)</name>
        <dbReference type="ChEBI" id="CHEBI:18420"/>
    </cofactor>
</comment>
<dbReference type="EMBL" id="RPHB01000001">
    <property type="protein sequence ID" value="MBW3466306.1"/>
    <property type="molecule type" value="Genomic_DNA"/>
</dbReference>
<organism evidence="10 11">
    <name type="scientific">Arthrospiribacter ruber</name>
    <dbReference type="NCBI Taxonomy" id="2487934"/>
    <lineage>
        <taxon>Bacteria</taxon>
        <taxon>Pseudomonadati</taxon>
        <taxon>Bacteroidota</taxon>
        <taxon>Cytophagia</taxon>
        <taxon>Cytophagales</taxon>
        <taxon>Cyclobacteriaceae</taxon>
        <taxon>Arthrospiribacter</taxon>
    </lineage>
</organism>
<evidence type="ECO:0000256" key="2">
    <source>
        <dbReference type="ARBA" id="ARBA00001946"/>
    </source>
</evidence>
<dbReference type="PROSITE" id="PS00793">
    <property type="entry name" value="DHPS_2"/>
    <property type="match status" value="1"/>
</dbReference>
<evidence type="ECO:0000256" key="6">
    <source>
        <dbReference type="ARBA" id="ARBA00022723"/>
    </source>
</evidence>
<reference evidence="10 11" key="1">
    <citation type="journal article" date="2020" name="Syst. Appl. Microbiol.">
        <title>Arthrospiribacter ruber gen. nov., sp. nov., a novel bacterium isolated from Arthrospira cultures.</title>
        <authorList>
            <person name="Waleron M."/>
            <person name="Misztak A."/>
            <person name="Waleron M.M."/>
            <person name="Furmaniak M."/>
            <person name="Mrozik A."/>
            <person name="Waleron K."/>
        </authorList>
    </citation>
    <scope>NUCLEOTIDE SEQUENCE [LARGE SCALE GENOMIC DNA]</scope>
    <source>
        <strain evidence="10 11">DPMB0001</strain>
    </source>
</reference>
<evidence type="ECO:0000256" key="8">
    <source>
        <dbReference type="ARBA" id="ARBA00022909"/>
    </source>
</evidence>
<sequence>MSGLFNNSSDFEDIVFPPKKTLTCRGKLVFLDKPKIMGILNVTPDSFYQESRLDKNTDLVKRQANKMVQEGADILDIGGYSSRPGADEVSLQEELDRVIPAIEAIRESHPDVLLSIDTFRSQVAIEAIASGGDMVNDISAGQLDPDMIPAVGHLSVPYIAMHMRGNPKSMQEQTEYGDILLEISKYFSEKVEVCYKAGIKDVIIDPGFGFSKTLEQNYWILKNLSYFKNIHTPILVGLSRKSMIYKKLDLTPKESLNGTTALNMFSLIQGANILRVHDVKEAKQTLTLYKQLYP</sequence>
<keyword evidence="5 10" id="KW-0808">Transferase</keyword>
<protein>
    <recommendedName>
        <fullName evidence="4">dihydropteroate synthase</fullName>
        <ecNumber evidence="4">2.5.1.15</ecNumber>
    </recommendedName>
</protein>
<evidence type="ECO:0000256" key="5">
    <source>
        <dbReference type="ARBA" id="ARBA00022679"/>
    </source>
</evidence>
<name>A0A951IUE1_9BACT</name>
<proteinExistence type="predicted"/>
<evidence type="ECO:0000256" key="7">
    <source>
        <dbReference type="ARBA" id="ARBA00022842"/>
    </source>
</evidence>
<evidence type="ECO:0000259" key="9">
    <source>
        <dbReference type="PROSITE" id="PS50972"/>
    </source>
</evidence>
<gene>
    <name evidence="10" type="primary">folP</name>
    <name evidence="10" type="ORF">EGN73_00570</name>
</gene>
<accession>A0A951IUE1</accession>
<dbReference type="Proteomes" id="UP000727490">
    <property type="component" value="Unassembled WGS sequence"/>
</dbReference>
<dbReference type="NCBIfam" id="TIGR01496">
    <property type="entry name" value="DHPS"/>
    <property type="match status" value="1"/>
</dbReference>
<dbReference type="GO" id="GO:0005829">
    <property type="term" value="C:cytosol"/>
    <property type="evidence" value="ECO:0007669"/>
    <property type="project" value="TreeGrafter"/>
</dbReference>
<evidence type="ECO:0000256" key="4">
    <source>
        <dbReference type="ARBA" id="ARBA00012458"/>
    </source>
</evidence>
<dbReference type="GO" id="GO:0046654">
    <property type="term" value="P:tetrahydrofolate biosynthetic process"/>
    <property type="evidence" value="ECO:0007669"/>
    <property type="project" value="TreeGrafter"/>
</dbReference>
<keyword evidence="11" id="KW-1185">Reference proteome</keyword>
<dbReference type="GO" id="GO:0004156">
    <property type="term" value="F:dihydropteroate synthase activity"/>
    <property type="evidence" value="ECO:0007669"/>
    <property type="project" value="UniProtKB-EC"/>
</dbReference>
<evidence type="ECO:0000313" key="10">
    <source>
        <dbReference type="EMBL" id="MBW3466306.1"/>
    </source>
</evidence>